<proteinExistence type="predicted"/>
<evidence type="ECO:0000313" key="4">
    <source>
        <dbReference type="Proteomes" id="UP000696573"/>
    </source>
</evidence>
<protein>
    <recommendedName>
        <fullName evidence="2">GH16 domain-containing protein</fullName>
    </recommendedName>
</protein>
<dbReference type="AlphaFoldDB" id="A0A9N9V514"/>
<keyword evidence="4" id="KW-1185">Reference proteome</keyword>
<dbReference type="Gene3D" id="2.60.120.200">
    <property type="match status" value="1"/>
</dbReference>
<accession>A0A9N9V514</accession>
<feature type="region of interest" description="Disordered" evidence="1">
    <location>
        <begin position="1"/>
        <end position="66"/>
    </location>
</feature>
<reference evidence="3" key="1">
    <citation type="submission" date="2021-10" db="EMBL/GenBank/DDBJ databases">
        <authorList>
            <person name="Piombo E."/>
        </authorList>
    </citation>
    <scope>NUCLEOTIDE SEQUENCE</scope>
</reference>
<feature type="compositionally biased region" description="Pro residues" evidence="1">
    <location>
        <begin position="54"/>
        <end position="63"/>
    </location>
</feature>
<comment type="caution">
    <text evidence="3">The sequence shown here is derived from an EMBL/GenBank/DDBJ whole genome shotgun (WGS) entry which is preliminary data.</text>
</comment>
<feature type="domain" description="GH16" evidence="2">
    <location>
        <begin position="49"/>
        <end position="302"/>
    </location>
</feature>
<dbReference type="PROSITE" id="PS51762">
    <property type="entry name" value="GH16_2"/>
    <property type="match status" value="1"/>
</dbReference>
<dbReference type="OrthoDB" id="192832at2759"/>
<evidence type="ECO:0000313" key="3">
    <source>
        <dbReference type="EMBL" id="CAH0017942.1"/>
    </source>
</evidence>
<dbReference type="SUPFAM" id="SSF49899">
    <property type="entry name" value="Concanavalin A-like lectins/glucanases"/>
    <property type="match status" value="1"/>
</dbReference>
<sequence>MGWKDQLKSLKQEFESMMADPSEKKNDQQPQQSQYTQAQGQAPLQPQQEQYQAPPYPPPPPIPASQIYWQPQFRPEIPTNVEWDAKLGNGPDGWGNQELQHYTADPANSFHTQDGRLVVRALANSSAPTPEQRYTSARLVSRETLGYDRGVLTAVILSPSAEGIWPAFWLLPKEPFSWPTDGEVDIAESYNGDRQNKSCLHWGFHHEPQKHRVLATPIPDMGARNVRYDFVWDQPGGQAGQGRMLWYVDGRAVMKHNVPEGTRPLRDMTILLNVAMGGNVCQGKIPADGYYDMVVQSLFTASDPDQGGWQRFEADWHNSNTPLGNTY</sequence>
<evidence type="ECO:0000256" key="1">
    <source>
        <dbReference type="SAM" id="MobiDB-lite"/>
    </source>
</evidence>
<dbReference type="Proteomes" id="UP000696573">
    <property type="component" value="Unassembled WGS sequence"/>
</dbReference>
<feature type="compositionally biased region" description="Low complexity" evidence="1">
    <location>
        <begin position="28"/>
        <end position="53"/>
    </location>
</feature>
<gene>
    <name evidence="3" type="ORF">CRHIZ90672A_00009979</name>
</gene>
<dbReference type="PANTHER" id="PTHR10963">
    <property type="entry name" value="GLYCOSYL HYDROLASE-RELATED"/>
    <property type="match status" value="1"/>
</dbReference>
<dbReference type="InterPro" id="IPR013320">
    <property type="entry name" value="ConA-like_dom_sf"/>
</dbReference>
<dbReference type="PANTHER" id="PTHR10963:SF53">
    <property type="entry name" value="GH16 DOMAIN-CONTAINING PROTEIN"/>
    <property type="match status" value="1"/>
</dbReference>
<dbReference type="EMBL" id="CABFNQ020000528">
    <property type="protein sequence ID" value="CAH0017942.1"/>
    <property type="molecule type" value="Genomic_DNA"/>
</dbReference>
<dbReference type="InterPro" id="IPR050546">
    <property type="entry name" value="Glycosyl_Hydrlase_16"/>
</dbReference>
<feature type="compositionally biased region" description="Basic and acidic residues" evidence="1">
    <location>
        <begin position="1"/>
        <end position="14"/>
    </location>
</feature>
<dbReference type="CDD" id="cd08023">
    <property type="entry name" value="GH16_laminarinase_like"/>
    <property type="match status" value="1"/>
</dbReference>
<dbReference type="GO" id="GO:0004553">
    <property type="term" value="F:hydrolase activity, hydrolyzing O-glycosyl compounds"/>
    <property type="evidence" value="ECO:0007669"/>
    <property type="project" value="InterPro"/>
</dbReference>
<dbReference type="GO" id="GO:0005975">
    <property type="term" value="P:carbohydrate metabolic process"/>
    <property type="evidence" value="ECO:0007669"/>
    <property type="project" value="InterPro"/>
</dbReference>
<dbReference type="InterPro" id="IPR000757">
    <property type="entry name" value="Beta-glucanase-like"/>
</dbReference>
<organism evidence="3 4">
    <name type="scientific">Clonostachys rhizophaga</name>
    <dbReference type="NCBI Taxonomy" id="160324"/>
    <lineage>
        <taxon>Eukaryota</taxon>
        <taxon>Fungi</taxon>
        <taxon>Dikarya</taxon>
        <taxon>Ascomycota</taxon>
        <taxon>Pezizomycotina</taxon>
        <taxon>Sordariomycetes</taxon>
        <taxon>Hypocreomycetidae</taxon>
        <taxon>Hypocreales</taxon>
        <taxon>Bionectriaceae</taxon>
        <taxon>Clonostachys</taxon>
    </lineage>
</organism>
<dbReference type="Pfam" id="PF26113">
    <property type="entry name" value="GH16_XgeA"/>
    <property type="match status" value="1"/>
</dbReference>
<name>A0A9N9V514_9HYPO</name>
<evidence type="ECO:0000259" key="2">
    <source>
        <dbReference type="PROSITE" id="PS51762"/>
    </source>
</evidence>